<keyword evidence="1" id="KW-1133">Transmembrane helix</keyword>
<dbReference type="EMBL" id="MK500517">
    <property type="protein sequence ID" value="QBK91248.1"/>
    <property type="molecule type" value="Genomic_DNA"/>
</dbReference>
<sequence>MVYFNFISKDIKMENPSREKMELLSKRLNQEIALLVFVIFGVILAFSWADAIKSLILDILKLNEDSLKGKFAYALIVTVLIAGLIYLFVLLLKAAAGAKMESS</sequence>
<reference evidence="2" key="1">
    <citation type="journal article" date="2019" name="MBio">
        <title>Virus Genomes from Deep Sea Sediments Expand the Ocean Megavirome and Support Independent Origins of Viral Gigantism.</title>
        <authorList>
            <person name="Backstrom D."/>
            <person name="Yutin N."/>
            <person name="Jorgensen S.L."/>
            <person name="Dharamshi J."/>
            <person name="Homa F."/>
            <person name="Zaremba-Niedwiedzka K."/>
            <person name="Spang A."/>
            <person name="Wolf Y.I."/>
            <person name="Koonin E.V."/>
            <person name="Ettema T.J."/>
        </authorList>
    </citation>
    <scope>NUCLEOTIDE SEQUENCE</scope>
</reference>
<evidence type="ECO:0000313" key="2">
    <source>
        <dbReference type="EMBL" id="QBK91248.1"/>
    </source>
</evidence>
<feature type="transmembrane region" description="Helical" evidence="1">
    <location>
        <begin position="32"/>
        <end position="51"/>
    </location>
</feature>
<dbReference type="InterPro" id="IPR043713">
    <property type="entry name" value="DUF5654"/>
</dbReference>
<evidence type="ECO:0000256" key="1">
    <source>
        <dbReference type="SAM" id="Phobius"/>
    </source>
</evidence>
<keyword evidence="1" id="KW-0472">Membrane</keyword>
<organism evidence="2">
    <name type="scientific">Pithovirus LCPAC202</name>
    <dbReference type="NCBI Taxonomy" id="2506592"/>
    <lineage>
        <taxon>Viruses</taxon>
        <taxon>Pithoviruses</taxon>
    </lineage>
</organism>
<name>A0A481Z5W5_9VIRU</name>
<gene>
    <name evidence="2" type="ORF">LCPAC202_02220</name>
</gene>
<accession>A0A481Z5W5</accession>
<keyword evidence="1" id="KW-0812">Transmembrane</keyword>
<protein>
    <submittedName>
        <fullName evidence="2">Uncharacterized protein</fullName>
    </submittedName>
</protein>
<proteinExistence type="predicted"/>
<dbReference type="Pfam" id="PF18898">
    <property type="entry name" value="DUF5654"/>
    <property type="match status" value="1"/>
</dbReference>
<feature type="transmembrane region" description="Helical" evidence="1">
    <location>
        <begin position="71"/>
        <end position="92"/>
    </location>
</feature>